<dbReference type="PROSITE" id="PS50026">
    <property type="entry name" value="EGF_3"/>
    <property type="match status" value="11"/>
</dbReference>
<dbReference type="Pfam" id="PF12947">
    <property type="entry name" value="EGF_3"/>
    <property type="match status" value="4"/>
</dbReference>
<reference evidence="10 11" key="1">
    <citation type="submission" date="2018-08" db="EMBL/GenBank/DDBJ databases">
        <authorList>
            <person name="Laetsch R D."/>
            <person name="Stevens L."/>
            <person name="Kumar S."/>
            <person name="Blaxter L. M."/>
        </authorList>
    </citation>
    <scope>NUCLEOTIDE SEQUENCE [LARGE SCALE GENOMIC DNA]</scope>
</reference>
<dbReference type="PROSITE" id="PS51034">
    <property type="entry name" value="ZP_2"/>
    <property type="match status" value="1"/>
</dbReference>
<dbReference type="Pfam" id="PF07645">
    <property type="entry name" value="EGF_CA"/>
    <property type="match status" value="9"/>
</dbReference>
<evidence type="ECO:0000313" key="11">
    <source>
        <dbReference type="Proteomes" id="UP000277928"/>
    </source>
</evidence>
<dbReference type="SMART" id="SM00181">
    <property type="entry name" value="EGF"/>
    <property type="match status" value="24"/>
</dbReference>
<feature type="compositionally biased region" description="Basic and acidic residues" evidence="6">
    <location>
        <begin position="1025"/>
        <end position="1036"/>
    </location>
</feature>
<feature type="domain" description="EGF-like" evidence="8">
    <location>
        <begin position="2043"/>
        <end position="2082"/>
    </location>
</feature>
<keyword evidence="4" id="KW-1015">Disulfide bond</keyword>
<feature type="compositionally biased region" description="Polar residues" evidence="6">
    <location>
        <begin position="1003"/>
        <end position="1024"/>
    </location>
</feature>
<dbReference type="InterPro" id="IPR000742">
    <property type="entry name" value="EGF"/>
</dbReference>
<proteinExistence type="predicted"/>
<dbReference type="SUPFAM" id="SSF57184">
    <property type="entry name" value="Growth factor receptor domain"/>
    <property type="match status" value="4"/>
</dbReference>
<feature type="region of interest" description="Disordered" evidence="6">
    <location>
        <begin position="1593"/>
        <end position="1624"/>
    </location>
</feature>
<feature type="domain" description="EGF-like" evidence="8">
    <location>
        <begin position="2272"/>
        <end position="2314"/>
    </location>
</feature>
<evidence type="ECO:0000256" key="3">
    <source>
        <dbReference type="ARBA" id="ARBA00022737"/>
    </source>
</evidence>
<dbReference type="InterPro" id="IPR018097">
    <property type="entry name" value="EGF_Ca-bd_CS"/>
</dbReference>
<dbReference type="EMBL" id="UYRX01000054">
    <property type="protein sequence ID" value="VDK71684.1"/>
    <property type="molecule type" value="Genomic_DNA"/>
</dbReference>
<dbReference type="SUPFAM" id="SSF57196">
    <property type="entry name" value="EGF/Laminin"/>
    <property type="match status" value="2"/>
</dbReference>
<dbReference type="InterPro" id="IPR024731">
    <property type="entry name" value="NELL2-like_EGF"/>
</dbReference>
<feature type="transmembrane region" description="Helical" evidence="7">
    <location>
        <begin position="3194"/>
        <end position="3217"/>
    </location>
</feature>
<keyword evidence="11" id="KW-1185">Reference proteome</keyword>
<evidence type="ECO:0000256" key="5">
    <source>
        <dbReference type="PROSITE-ProRule" id="PRU00076"/>
    </source>
</evidence>
<feature type="domain" description="EGF-like" evidence="8">
    <location>
        <begin position="2003"/>
        <end position="2042"/>
    </location>
</feature>
<dbReference type="SMART" id="SM00179">
    <property type="entry name" value="EGF_CA"/>
    <property type="match status" value="15"/>
</dbReference>
<evidence type="ECO:0000256" key="1">
    <source>
        <dbReference type="ARBA" id="ARBA00022536"/>
    </source>
</evidence>
<dbReference type="PANTHER" id="PTHR24050">
    <property type="entry name" value="PA14 DOMAIN-CONTAINING PROTEIN"/>
    <property type="match status" value="1"/>
</dbReference>
<feature type="compositionally biased region" description="Polar residues" evidence="6">
    <location>
        <begin position="1037"/>
        <end position="1049"/>
    </location>
</feature>
<gene>
    <name evidence="10" type="ORF">NLS_LOCUS1522</name>
</gene>
<keyword evidence="7" id="KW-0812">Transmembrane</keyword>
<accession>A0A3P6U0K8</accession>
<dbReference type="PANTHER" id="PTHR24050:SF28">
    <property type="entry name" value="UROMODULIN-LIKE"/>
    <property type="match status" value="1"/>
</dbReference>
<comment type="caution">
    <text evidence="5">Lacks conserved residue(s) required for the propagation of feature annotation.</text>
</comment>
<protein>
    <submittedName>
        <fullName evidence="10">Uncharacterized protein</fullName>
    </submittedName>
</protein>
<organism evidence="10 11">
    <name type="scientific">Litomosoides sigmodontis</name>
    <name type="common">Filarial nematode worm</name>
    <dbReference type="NCBI Taxonomy" id="42156"/>
    <lineage>
        <taxon>Eukaryota</taxon>
        <taxon>Metazoa</taxon>
        <taxon>Ecdysozoa</taxon>
        <taxon>Nematoda</taxon>
        <taxon>Chromadorea</taxon>
        <taxon>Rhabditida</taxon>
        <taxon>Spirurina</taxon>
        <taxon>Spiruromorpha</taxon>
        <taxon>Filarioidea</taxon>
        <taxon>Onchocercidae</taxon>
        <taxon>Litomosoides</taxon>
    </lineage>
</organism>
<feature type="compositionally biased region" description="Basic and acidic residues" evidence="6">
    <location>
        <begin position="569"/>
        <end position="589"/>
    </location>
</feature>
<dbReference type="CDD" id="cd00054">
    <property type="entry name" value="EGF_CA"/>
    <property type="match status" value="11"/>
</dbReference>
<feature type="domain" description="ZP" evidence="9">
    <location>
        <begin position="2874"/>
        <end position="3113"/>
    </location>
</feature>
<dbReference type="OMA" id="CTEGFQP"/>
<name>A0A3P6U0K8_LITSI</name>
<evidence type="ECO:0000256" key="7">
    <source>
        <dbReference type="SAM" id="Phobius"/>
    </source>
</evidence>
<evidence type="ECO:0000259" key="8">
    <source>
        <dbReference type="PROSITE" id="PS50026"/>
    </source>
</evidence>
<dbReference type="Gene3D" id="2.90.20.10">
    <property type="entry name" value="Plasmodium vivax P25 domain"/>
    <property type="match status" value="1"/>
</dbReference>
<keyword evidence="7" id="KW-1133">Transmembrane helix</keyword>
<evidence type="ECO:0000256" key="4">
    <source>
        <dbReference type="ARBA" id="ARBA00023157"/>
    </source>
</evidence>
<dbReference type="InterPro" id="IPR001507">
    <property type="entry name" value="ZP_dom"/>
</dbReference>
<feature type="domain" description="EGF-like" evidence="8">
    <location>
        <begin position="1871"/>
        <end position="1912"/>
    </location>
</feature>
<evidence type="ECO:0000259" key="9">
    <source>
        <dbReference type="PROSITE" id="PS51034"/>
    </source>
</evidence>
<feature type="region of interest" description="Disordered" evidence="6">
    <location>
        <begin position="1072"/>
        <end position="1153"/>
    </location>
</feature>
<sequence>MSSLMQLIKSPKVVDATRRATSEVRAFSTERKDSATVTQVTTARTVSLMMTMNAKTSRVIGWHTVVTPMVRIPVRAFRDFKATDTSVLRLLEINDATPSVILIVNINECETGIAKCPEYSTCVNLPGTYFCNCTEGFQPLGIPLERCADIDECAKEMHNCPENFKCQNEIGGFKCVQKCDAGYRLVNGTCVDVDECAEKTSKCNKRASCVNTVGGYQCTCEDGFTGDGKNCTHINECATKQNPCEGQGGELRCVNIDGGYICCEQHLDDKRCIREKGAFCSGGCGLHAVCYNETCQCMEGFSGDPRIKCSDVNECEDDRQCPGAGEWCVNLLGGFICCRADSENPECLGSNFEVDGIRRTFSSGSTQQKETGNFLIIDKQVISAGQFGLACYFGCPADSHCVNDTCRCNDGFIGNTFEGCADVNECDLGLCNQPDSWCVNLRGSFACCTRNSTLSHCIGVEITDNRENSFAAANTNSLSSAVRGGIGTATFRSDNINSGADNDSTNDSWSDKFGRNEFGSGGRSSSWVIEKVGEWKNFTGHAIIIGRGRIESKKWNVTGDGNGTMIDSGVEKNVESSTKKEEAEDEKGRQTKGKGSGEGAKTDGTDGTTSRRILEAITSLSSEANKSSEKGSDGILAVTTASSLLNVSNFGGVHKIGEEEIEKADIIIFQSSKAPPNHTHIESKMSLERSSESSIIVTPKTLALQNFEVVSSEVKTGQGNSRKSFEIPKASVHSKGAELVPEAKSMKGEKLENAAILENGRAKTAIALTKNDLSKSNELIGAKSSIEMIEARTGDGEILLTTPSVVEEKHKTTARTALKSSEIQVPLADKEIDDSLAVPYQTMIDETKTSPFVPESKSQWTKEEEQKLQLSNTTSEAEVAIIVKEESVIPTVIEVTPIVTTAKSDLPNSTAVSERSGKLHDASLKVGLEKAKVALTTESEIGIEIVAASVKYAPESGSSVEADTSSIPYAKSTKPVVQLIESSVKFGSDLATTTTSQKTTKSEFIQTSVPVEMTQNGTKTSTSDKSSEQPTKKIESTEASSFALTSANSKGDDTVSRDTVTAASSASARLSFDQQLATTTPNEALSKPESDDESSGTISTQNLNATSNKEATGSDTEVVAETQSVARDDEDSSMSTEHRHVHPAKGIEVEGSGEEATYLQTTRSAEDFVSTTAIETNDPSKEHLTVATSDRVIGLEIVRVKGYPKTTEASLHLTNASLRKNWTDAVIISQDAIVNASLSSVLTTKTDKEDVKFASDSAKTKSTAGEFATFHSQELGSTFNIYKSETTSTSASDTSEIAVTSKQSEFESTFPTIQETHETRLESTFKPTDNDKTDGKLGTVAAPQSKDSSMAFASSTTKEILAKASGTSEESVSSTTEDIAKIKSVSEEVRRGVVTTVERIVHFSDSVAAHVNNTSGSVAVTEATMWKPTTSNVTGKNIFGNELVISIISKDASVETQPGATTSRSPNLKITEVLGMAKVIGAPGEATKETAFNMTEFTATVSEVTSTSATGTNGFAASVATTEGTKISAIPETVKIETFPTSESAFTRGTEHEISRTIAPSDIFPHSNSAEVLLTIPLSIPSSVTTVEQRISTLKSDETNGSKLETTTESVASGNGTETSTSKSVKDEGFSMLMTTTTGKASTLESASIGPIARERASSVFGTSLPSVEIVERNGSTSTVPNRESYPTLSFISETKGSASLATPSIITFPPRTSKTSLESAVSRTTVAESTVGLHHFGSSKTDFSSTLTLPKSNLKLVASTGNTDLLKVEPTVTRWTSKSETRKSENVPGDGSLLKITQQETVTPLYANISKSEQRGTATSVQNDTDGDVASLRCRSNDECGIDAYCERRSGVCRCYPGFHGQPPVTACIDINECDRHLDDCDATSRCSNKVGGFVCFCETGYRMSADRICVDIDECRERVGRPCSQYATCTNIPGSYRCQCNFGYTGDGYTCIPIEKRHCKREELAKSNCGSNHLCLVDGSGVIDCDSCKKGFMKDGASCTDINECLQSGICHENAFCKNIVGSYSCHCHPGYKGDGSICDDIDECANNPCHPQATCINHAGSFTCKCPDNWVGDGQNECINPSDTACLDKVLVCKQTNHTSCLSVNLGFTTTSVCECASNYRYNSITHTCEDIDECVENRHNCDPSNSACVNTDGGYICECSPGYEGVGGLCVDVDECERGIAGCNMAALCENYVGSVGCKCPQGFTGNGIHCAATESFIKADSGCNDEWRRTCNNVNRTCHIDDEDVPQCGSCIIGYQPLNGRCLPIQEAGNCANPEKNDCDVNAECIDVKPDRHFCTCKVGYIGDGRHCDDVDECSLADVCDPAAICRNINGSFTCTCQFGYIGNGFKCTPKLNKFGGPNCHLNVSMCHKNARCQLSGICKCNNGYEGDGVNVCQLEDDKKQDDKTSASNITEVSTVVHSETEERSATLNYDSVSDSGFTSSLAVMPVTVCAFVQLQESKVTETIKDIATQQSSAATSKSINATEESIETGTTTVVASFKTSTSWRSEIIPVTVSEGSGEDDSMDKDWDHIITPDQLFTSTVLSSERASVHEDRKEATNVSGSDAWTYPHSTSSLRSPVIPERAEKVTVGSCTTARKSACHELAICVEESGKCVCKVGYHGDGYSICMKDTGNCTFDPTVCDSRAVCDVSTHTCKCIQGYIGDGIICAPDTFDCLLRPNLCSNFAECIGRRCICNAGYTGDGTECVTVEPLHDCTRCDIKAKCFNETCICDKGYFGNGAVCFADPSDCIHYPGLCHSNAICDEEKRRCYIGNGMECNRKKDLLCFNNASICDQNAECHSTGICQCKKGFEGDGYYCRADIDECVMGTHDCNPVAHCNNTPGSFTCVCPTGYRGNGRKCSQHHPLHNMSVDCELDGMNVILANDPDLYGGRIFVRGQTDNPFCSMKLSTLLANETEYHLTVKYAHCNVRFEEPNTIAVTVVIQRHPMFITERADAYNIRCTYPVDVRKVASHVGISEITTTKTIVETGIGPTCSLTVTNEQDQLIDTATVGQPLKLALTVSPNDTYAVLPRNCFAINLETGELYLLTDQSGCAIDTELFPEWTYRQLWLTTARFRTFKWPDSSMIRFQCDCAACIESCPKINCTKRRESIKQRHFRHIREISRKSIDEELEKHIIKGRKWMAYSGALHVNEEEELVRAQRDMKRWKYQGLKSYDETMDILDSPDGICLRSLWIILSLLPLLLLLVVIGSLSVIWRNKSLAKIRLRNGDSNDSKSPYFKF</sequence>
<feature type="domain" description="EGF-like" evidence="8">
    <location>
        <begin position="105"/>
        <end position="148"/>
    </location>
</feature>
<dbReference type="GO" id="GO:0005509">
    <property type="term" value="F:calcium ion binding"/>
    <property type="evidence" value="ECO:0007669"/>
    <property type="project" value="InterPro"/>
</dbReference>
<keyword evidence="1 5" id="KW-0245">EGF-like domain</keyword>
<evidence type="ECO:0000313" key="10">
    <source>
        <dbReference type="EMBL" id="VDK71684.1"/>
    </source>
</evidence>
<feature type="region of interest" description="Disordered" evidence="6">
    <location>
        <begin position="996"/>
        <end position="1060"/>
    </location>
</feature>
<feature type="domain" description="EGF-like" evidence="8">
    <location>
        <begin position="2176"/>
        <end position="2216"/>
    </location>
</feature>
<dbReference type="InterPro" id="IPR052235">
    <property type="entry name" value="Nephronectin_domain"/>
</dbReference>
<dbReference type="InterPro" id="IPR001881">
    <property type="entry name" value="EGF-like_Ca-bd_dom"/>
</dbReference>
<dbReference type="PROSITE" id="PS01186">
    <property type="entry name" value="EGF_2"/>
    <property type="match status" value="13"/>
</dbReference>
<dbReference type="SMART" id="SM00241">
    <property type="entry name" value="ZP"/>
    <property type="match status" value="1"/>
</dbReference>
<dbReference type="STRING" id="42156.A0A3P6U0K8"/>
<dbReference type="Proteomes" id="UP000277928">
    <property type="component" value="Unassembled WGS sequence"/>
</dbReference>
<evidence type="ECO:0000256" key="2">
    <source>
        <dbReference type="ARBA" id="ARBA00022729"/>
    </source>
</evidence>
<dbReference type="FunFam" id="2.10.25.10:FF:000506">
    <property type="entry name" value="Adhesion G protein-coupled receptor E1"/>
    <property type="match status" value="1"/>
</dbReference>
<feature type="domain" description="EGF-like" evidence="8">
    <location>
        <begin position="2823"/>
        <end position="2863"/>
    </location>
</feature>
<dbReference type="OrthoDB" id="283575at2759"/>
<keyword evidence="7" id="KW-0472">Membrane</keyword>
<dbReference type="InterPro" id="IPR009030">
    <property type="entry name" value="Growth_fac_rcpt_cys_sf"/>
</dbReference>
<keyword evidence="3" id="KW-0677">Repeat</keyword>
<dbReference type="InterPro" id="IPR000152">
    <property type="entry name" value="EGF-type_Asp/Asn_hydroxyl_site"/>
</dbReference>
<dbReference type="Gene3D" id="2.10.25.10">
    <property type="entry name" value="Laminin"/>
    <property type="match status" value="14"/>
</dbReference>
<dbReference type="PROSITE" id="PS01187">
    <property type="entry name" value="EGF_CA"/>
    <property type="match status" value="7"/>
</dbReference>
<dbReference type="InterPro" id="IPR049883">
    <property type="entry name" value="NOTCH1_EGF-like"/>
</dbReference>
<feature type="domain" description="EGF-like" evidence="8">
    <location>
        <begin position="2134"/>
        <end position="2175"/>
    </location>
</feature>
<feature type="domain" description="EGF-like" evidence="8">
    <location>
        <begin position="192"/>
        <end position="232"/>
    </location>
</feature>
<keyword evidence="2" id="KW-0732">Signal</keyword>
<feature type="compositionally biased region" description="Polar residues" evidence="6">
    <location>
        <begin position="1601"/>
        <end position="1623"/>
    </location>
</feature>
<feature type="compositionally biased region" description="Polar residues" evidence="6">
    <location>
        <begin position="1072"/>
        <end position="1083"/>
    </location>
</feature>
<feature type="compositionally biased region" description="Polar residues" evidence="6">
    <location>
        <begin position="1095"/>
        <end position="1125"/>
    </location>
</feature>
<feature type="domain" description="EGF-like" evidence="8">
    <location>
        <begin position="2315"/>
        <end position="2354"/>
    </location>
</feature>
<dbReference type="FunFam" id="2.10.25.10:FF:000038">
    <property type="entry name" value="Fibrillin 2"/>
    <property type="match status" value="8"/>
</dbReference>
<feature type="region of interest" description="Disordered" evidence="6">
    <location>
        <begin position="556"/>
        <end position="611"/>
    </location>
</feature>
<evidence type="ECO:0000256" key="6">
    <source>
        <dbReference type="SAM" id="MobiDB-lite"/>
    </source>
</evidence>
<dbReference type="PROSITE" id="PS00010">
    <property type="entry name" value="ASX_HYDROXYL"/>
    <property type="match status" value="9"/>
</dbReference>
<feature type="domain" description="EGF-like" evidence="8">
    <location>
        <begin position="1913"/>
        <end position="1954"/>
    </location>
</feature>